<reference evidence="4 5" key="1">
    <citation type="submission" date="2011-09" db="EMBL/GenBank/DDBJ databases">
        <title>The Genome Sequence of Bacillus smithii 7_3_47FAA.</title>
        <authorList>
            <consortium name="The Broad Institute Genome Sequencing Platform"/>
            <person name="Earl A."/>
            <person name="Ward D."/>
            <person name="Feldgarden M."/>
            <person name="Gevers D."/>
            <person name="Daigneault M."/>
            <person name="Strauss J."/>
            <person name="Allen-Vercoe E."/>
            <person name="Young S.K."/>
            <person name="Zeng Q."/>
            <person name="Gargeya S."/>
            <person name="Fitzgerald M."/>
            <person name="Haas B."/>
            <person name="Abouelleil A."/>
            <person name="Alvarado L."/>
            <person name="Arachchi H.M."/>
            <person name="Berlin A."/>
            <person name="Brown A."/>
            <person name="Chapman S.B."/>
            <person name="Chen Z."/>
            <person name="Dunbar C."/>
            <person name="Freedman E."/>
            <person name="Gearin G."/>
            <person name="Goldberg J."/>
            <person name="Griggs A."/>
            <person name="Gujja S."/>
            <person name="Heiman D."/>
            <person name="Howarth C."/>
            <person name="Larson L."/>
            <person name="Lui A."/>
            <person name="MacDonald P.J.P."/>
            <person name="Montmayeur A."/>
            <person name="Murphy C."/>
            <person name="Neiman D."/>
            <person name="Pearson M."/>
            <person name="Priest M."/>
            <person name="Roberts A."/>
            <person name="Saif S."/>
            <person name="Shea T."/>
            <person name="Shenoy N."/>
            <person name="Sisk P."/>
            <person name="Stolte C."/>
            <person name="Sykes S."/>
            <person name="Wortman J."/>
            <person name="Nusbaum C."/>
            <person name="Birren B."/>
        </authorList>
    </citation>
    <scope>NUCLEOTIDE SEQUENCE [LARGE SCALE GENOMIC DNA]</scope>
    <source>
        <strain evidence="4 5">7_3_47FAA</strain>
    </source>
</reference>
<protein>
    <recommendedName>
        <fullName evidence="2">RNA 2',3'-cyclic phosphodiesterase</fullName>
        <shortName evidence="2">RNA 2',3'-CPDase</shortName>
        <ecNumber evidence="2">3.1.4.58</ecNumber>
    </recommendedName>
</protein>
<accession>G9QQM4</accession>
<comment type="catalytic activity">
    <reaction evidence="2">
        <text>a 3'-end 2',3'-cyclophospho-ribonucleotide-RNA + H2O = a 3'-end 2'-phospho-ribonucleotide-RNA + H(+)</text>
        <dbReference type="Rhea" id="RHEA:11828"/>
        <dbReference type="Rhea" id="RHEA-COMP:10464"/>
        <dbReference type="Rhea" id="RHEA-COMP:17353"/>
        <dbReference type="ChEBI" id="CHEBI:15377"/>
        <dbReference type="ChEBI" id="CHEBI:15378"/>
        <dbReference type="ChEBI" id="CHEBI:83064"/>
        <dbReference type="ChEBI" id="CHEBI:173113"/>
        <dbReference type="EC" id="3.1.4.58"/>
    </reaction>
</comment>
<evidence type="ECO:0000256" key="2">
    <source>
        <dbReference type="HAMAP-Rule" id="MF_01940"/>
    </source>
</evidence>
<dbReference type="RefSeq" id="WP_003355700.1">
    <property type="nucleotide sequence ID" value="NZ_JH414764.1"/>
</dbReference>
<gene>
    <name evidence="4" type="ORF">HMPREF1015_00591</name>
</gene>
<keyword evidence="5" id="KW-1185">Reference proteome</keyword>
<feature type="active site" description="Proton donor" evidence="2">
    <location>
        <position position="40"/>
    </location>
</feature>
<dbReference type="GO" id="GO:0016874">
    <property type="term" value="F:ligase activity"/>
    <property type="evidence" value="ECO:0007669"/>
    <property type="project" value="UniProtKB-KW"/>
</dbReference>
<dbReference type="GO" id="GO:0004113">
    <property type="term" value="F:2',3'-cyclic-nucleotide 3'-phosphodiesterase activity"/>
    <property type="evidence" value="ECO:0007669"/>
    <property type="project" value="InterPro"/>
</dbReference>
<dbReference type="HOGENOM" id="CLU_081251_3_1_9"/>
<dbReference type="NCBIfam" id="TIGR02258">
    <property type="entry name" value="2_5_ligase"/>
    <property type="match status" value="1"/>
</dbReference>
<dbReference type="PATRIC" id="fig|665952.3.peg.3533"/>
<evidence type="ECO:0000256" key="1">
    <source>
        <dbReference type="ARBA" id="ARBA00022801"/>
    </source>
</evidence>
<evidence type="ECO:0000313" key="4">
    <source>
        <dbReference type="EMBL" id="EHL72700.1"/>
    </source>
</evidence>
<dbReference type="Pfam" id="PF02834">
    <property type="entry name" value="LigT_PEase"/>
    <property type="match status" value="2"/>
</dbReference>
<feature type="domain" description="Phosphoesterase HXTX" evidence="3">
    <location>
        <begin position="11"/>
        <end position="91"/>
    </location>
</feature>
<comment type="function">
    <text evidence="2">Hydrolyzes RNA 2',3'-cyclic phosphodiester to an RNA 2'-phosphomonoester.</text>
</comment>
<dbReference type="Proteomes" id="UP000011747">
    <property type="component" value="Unassembled WGS sequence"/>
</dbReference>
<feature type="short sequence motif" description="HXTX 1" evidence="2">
    <location>
        <begin position="40"/>
        <end position="43"/>
    </location>
</feature>
<dbReference type="InterPro" id="IPR014051">
    <property type="entry name" value="Phosphoesterase_HXTX"/>
</dbReference>
<dbReference type="EC" id="3.1.4.58" evidence="2"/>
<dbReference type="HAMAP" id="MF_01940">
    <property type="entry name" value="RNA_CPDase"/>
    <property type="match status" value="1"/>
</dbReference>
<keyword evidence="4" id="KW-0436">Ligase</keyword>
<evidence type="ECO:0000313" key="5">
    <source>
        <dbReference type="Proteomes" id="UP000011747"/>
    </source>
</evidence>
<sequence length="198" mass="23092">MKTHYFFALRLPDETKEYLYSWRRQFSLPFKRWVHPNDYHITFAFLGDADPKPLQKAVDTVKRIVEKTPPFSVQIDSIGTFGRKESPRIFWAGTKQNNRLFDIQKQVFQAAKEAGFQLDSKPFRPHITLAKKWNGDISFTDTDASGFLYAKPPSHVFQADSVVLYQTHLDRSPMYEEIVRFYFENKEGKESKGNGSVN</sequence>
<keyword evidence="1 2" id="KW-0378">Hydrolase</keyword>
<dbReference type="PANTHER" id="PTHR35561">
    <property type="entry name" value="RNA 2',3'-CYCLIC PHOSPHODIESTERASE"/>
    <property type="match status" value="1"/>
</dbReference>
<dbReference type="AlphaFoldDB" id="G9QQM4"/>
<comment type="similarity">
    <text evidence="2">Belongs to the 2H phosphoesterase superfamily. ThpR family.</text>
</comment>
<feature type="domain" description="Phosphoesterase HXTX" evidence="3">
    <location>
        <begin position="97"/>
        <end position="175"/>
    </location>
</feature>
<dbReference type="InterPro" id="IPR004175">
    <property type="entry name" value="RNA_CPDase"/>
</dbReference>
<feature type="short sequence motif" description="HXTX 2" evidence="2">
    <location>
        <begin position="126"/>
        <end position="129"/>
    </location>
</feature>
<proteinExistence type="inferred from homology"/>
<comment type="caution">
    <text evidence="4">The sequence shown here is derived from an EMBL/GenBank/DDBJ whole genome shotgun (WGS) entry which is preliminary data.</text>
</comment>
<feature type="active site" description="Proton acceptor" evidence="2">
    <location>
        <position position="126"/>
    </location>
</feature>
<name>G9QQM4_9BACI</name>
<dbReference type="GO" id="GO:0008664">
    <property type="term" value="F:RNA 2',3'-cyclic 3'-phosphodiesterase activity"/>
    <property type="evidence" value="ECO:0007669"/>
    <property type="project" value="UniProtKB-EC"/>
</dbReference>
<dbReference type="PANTHER" id="PTHR35561:SF1">
    <property type="entry name" value="RNA 2',3'-CYCLIC PHOSPHODIESTERASE"/>
    <property type="match status" value="1"/>
</dbReference>
<evidence type="ECO:0000259" key="3">
    <source>
        <dbReference type="Pfam" id="PF02834"/>
    </source>
</evidence>
<dbReference type="Gene3D" id="3.90.1140.10">
    <property type="entry name" value="Cyclic phosphodiesterase"/>
    <property type="match status" value="1"/>
</dbReference>
<organism evidence="4 5">
    <name type="scientific">Bacillus smithii 7_3_47FAA</name>
    <dbReference type="NCBI Taxonomy" id="665952"/>
    <lineage>
        <taxon>Bacteria</taxon>
        <taxon>Bacillati</taxon>
        <taxon>Bacillota</taxon>
        <taxon>Bacilli</taxon>
        <taxon>Bacillales</taxon>
        <taxon>Bacillaceae</taxon>
        <taxon>Bacillus</taxon>
    </lineage>
</organism>
<dbReference type="EMBL" id="ACWF01000167">
    <property type="protein sequence ID" value="EHL72700.1"/>
    <property type="molecule type" value="Genomic_DNA"/>
</dbReference>
<dbReference type="SUPFAM" id="SSF55144">
    <property type="entry name" value="LigT-like"/>
    <property type="match status" value="1"/>
</dbReference>
<dbReference type="InterPro" id="IPR009097">
    <property type="entry name" value="Cyclic_Pdiesterase"/>
</dbReference>